<dbReference type="EMBL" id="BEHY01000086">
    <property type="protein sequence ID" value="GBD09957.1"/>
    <property type="molecule type" value="Genomic_DNA"/>
</dbReference>
<dbReference type="Gene3D" id="3.60.21.10">
    <property type="match status" value="1"/>
</dbReference>
<keyword evidence="1 3" id="KW-0732">Signal</keyword>
<evidence type="ECO:0000259" key="4">
    <source>
        <dbReference type="Pfam" id="PF00149"/>
    </source>
</evidence>
<dbReference type="Pfam" id="PF00149">
    <property type="entry name" value="Metallophos"/>
    <property type="match status" value="1"/>
</dbReference>
<keyword evidence="2 5" id="KW-0378">Hydrolase</keyword>
<reference evidence="6" key="1">
    <citation type="submission" date="2017-09" db="EMBL/GenBank/DDBJ databases">
        <title>Metaegenomics of thermophilic ammonia-oxidizing enrichment culture.</title>
        <authorList>
            <person name="Kato S."/>
            <person name="Suzuki K."/>
        </authorList>
    </citation>
    <scope>NUCLEOTIDE SEQUENCE [LARGE SCALE GENOMIC DNA]</scope>
</reference>
<proteinExistence type="predicted"/>
<protein>
    <submittedName>
        <fullName evidence="5">Alkaline phosphatase</fullName>
        <ecNumber evidence="5">3.1.3.1</ecNumber>
    </submittedName>
</protein>
<dbReference type="AlphaFoldDB" id="A0A2H5Y956"/>
<evidence type="ECO:0000256" key="3">
    <source>
        <dbReference type="SAM" id="SignalP"/>
    </source>
</evidence>
<accession>A0A2H5Y956</accession>
<dbReference type="Proteomes" id="UP000236642">
    <property type="component" value="Unassembled WGS sequence"/>
</dbReference>
<organism evidence="5 6">
    <name type="scientific">Candidatus Thermoflexus japonica</name>
    <dbReference type="NCBI Taxonomy" id="2035417"/>
    <lineage>
        <taxon>Bacteria</taxon>
        <taxon>Bacillati</taxon>
        <taxon>Chloroflexota</taxon>
        <taxon>Thermoflexia</taxon>
        <taxon>Thermoflexales</taxon>
        <taxon>Thermoflexaceae</taxon>
        <taxon>Thermoflexus</taxon>
    </lineage>
</organism>
<dbReference type="PANTHER" id="PTHR10161:SF14">
    <property type="entry name" value="TARTRATE-RESISTANT ACID PHOSPHATASE TYPE 5"/>
    <property type="match status" value="1"/>
</dbReference>
<evidence type="ECO:0000313" key="6">
    <source>
        <dbReference type="Proteomes" id="UP000236642"/>
    </source>
</evidence>
<dbReference type="InterPro" id="IPR029052">
    <property type="entry name" value="Metallo-depent_PP-like"/>
</dbReference>
<feature type="chain" id="PRO_5014159371" evidence="3">
    <location>
        <begin position="19"/>
        <end position="313"/>
    </location>
</feature>
<evidence type="ECO:0000256" key="2">
    <source>
        <dbReference type="ARBA" id="ARBA00022801"/>
    </source>
</evidence>
<dbReference type="PANTHER" id="PTHR10161">
    <property type="entry name" value="TARTRATE-RESISTANT ACID PHOSPHATASE TYPE 5"/>
    <property type="match status" value="1"/>
</dbReference>
<evidence type="ECO:0000256" key="1">
    <source>
        <dbReference type="ARBA" id="ARBA00022729"/>
    </source>
</evidence>
<gene>
    <name evidence="5" type="primary">phoA</name>
    <name evidence="5" type="ORF">HRbin22_02219</name>
</gene>
<feature type="signal peptide" evidence="3">
    <location>
        <begin position="1"/>
        <end position="18"/>
    </location>
</feature>
<dbReference type="GO" id="GO:0004035">
    <property type="term" value="F:alkaline phosphatase activity"/>
    <property type="evidence" value="ECO:0007669"/>
    <property type="project" value="UniProtKB-EC"/>
</dbReference>
<sequence length="313" mass="34848">MRGWGCVIRCLFLLGALACVEPGATGDMAPRVVAPAPPPERVRFAVIGDYGQAGPPAEAVARLVRSWNPDFIVTTGDNNYPRGEARTMDANIGRYYHMFIAPYRGRYGPGADRNRFFPALGNHDWATAGARAYFDYFSLPGNERYYDVRWGPVHLFVLDSDPHEPDGITASSRQAHWLEAQLQTTDAPWRLVILHHPPYSSGLHGPTPALQWPFAAWGVTAVLAGHDHVYERIERDGILYFVNGLGGHPARYPFRTPIPGSRVRYREQYGAMRVEADACRIVFQFIAIDGRLIDTATRMHPACPPRGAARVLP</sequence>
<name>A0A2H5Y956_9CHLR</name>
<comment type="caution">
    <text evidence="5">The sequence shown here is derived from an EMBL/GenBank/DDBJ whole genome shotgun (WGS) entry which is preliminary data.</text>
</comment>
<evidence type="ECO:0000313" key="5">
    <source>
        <dbReference type="EMBL" id="GBD09957.1"/>
    </source>
</evidence>
<dbReference type="SUPFAM" id="SSF56300">
    <property type="entry name" value="Metallo-dependent phosphatases"/>
    <property type="match status" value="1"/>
</dbReference>
<dbReference type="InterPro" id="IPR051558">
    <property type="entry name" value="Metallophosphoesterase_PAP"/>
</dbReference>
<feature type="domain" description="Calcineurin-like phosphoesterase" evidence="4">
    <location>
        <begin position="43"/>
        <end position="230"/>
    </location>
</feature>
<dbReference type="InterPro" id="IPR004843">
    <property type="entry name" value="Calcineurin-like_PHP"/>
</dbReference>
<dbReference type="EC" id="3.1.3.1" evidence="5"/>